<comment type="function">
    <text evidence="8">Molecular chaperone. Has ATPase activity.</text>
</comment>
<keyword evidence="7 8" id="KW-0143">Chaperone</keyword>
<comment type="caution">
    <text evidence="8">Lacks conserved residue(s) required for the propagation of feature annotation.</text>
</comment>
<comment type="subcellular location">
    <subcellularLocation>
        <location evidence="1 8">Cytoplasm</location>
    </subcellularLocation>
</comment>
<dbReference type="Pfam" id="PF13589">
    <property type="entry name" value="HATPase_c_3"/>
    <property type="match status" value="1"/>
</dbReference>
<feature type="binding site" evidence="9">
    <location>
        <position position="327"/>
    </location>
    <ligand>
        <name>ATP</name>
        <dbReference type="ChEBI" id="CHEBI:30616"/>
    </ligand>
</feature>
<dbReference type="RefSeq" id="WP_163301232.1">
    <property type="nucleotide sequence ID" value="NZ_JAAGRQ010000015.1"/>
</dbReference>
<feature type="binding site" evidence="9">
    <location>
        <position position="88"/>
    </location>
    <ligand>
        <name>ATP</name>
        <dbReference type="ChEBI" id="CHEBI:30616"/>
    </ligand>
</feature>
<feature type="region of interest" description="C" evidence="8">
    <location>
        <begin position="553"/>
        <end position="637"/>
    </location>
</feature>
<dbReference type="PANTHER" id="PTHR11528">
    <property type="entry name" value="HEAT SHOCK PROTEIN 90 FAMILY MEMBER"/>
    <property type="match status" value="1"/>
</dbReference>
<dbReference type="PROSITE" id="PS00298">
    <property type="entry name" value="HSP90"/>
    <property type="match status" value="1"/>
</dbReference>
<dbReference type="GO" id="GO:0140662">
    <property type="term" value="F:ATP-dependent protein folding chaperone"/>
    <property type="evidence" value="ECO:0007669"/>
    <property type="project" value="InterPro"/>
</dbReference>
<feature type="region of interest" description="A; substrate-binding" evidence="8">
    <location>
        <begin position="1"/>
        <end position="327"/>
    </location>
</feature>
<evidence type="ECO:0000256" key="6">
    <source>
        <dbReference type="ARBA" id="ARBA00023016"/>
    </source>
</evidence>
<dbReference type="SUPFAM" id="SSF54211">
    <property type="entry name" value="Ribosomal protein S5 domain 2-like"/>
    <property type="match status" value="1"/>
</dbReference>
<evidence type="ECO:0000313" key="11">
    <source>
        <dbReference type="Proteomes" id="UP000469724"/>
    </source>
</evidence>
<comment type="similarity">
    <text evidence="2 8">Belongs to the heat shock protein 90 family.</text>
</comment>
<evidence type="ECO:0000256" key="2">
    <source>
        <dbReference type="ARBA" id="ARBA00008239"/>
    </source>
</evidence>
<dbReference type="CDD" id="cd16927">
    <property type="entry name" value="HATPase_Hsp90-like"/>
    <property type="match status" value="1"/>
</dbReference>
<dbReference type="InterPro" id="IPR020568">
    <property type="entry name" value="Ribosomal_Su5_D2-typ_SF"/>
</dbReference>
<evidence type="ECO:0000313" key="10">
    <source>
        <dbReference type="EMBL" id="NDY56178.1"/>
    </source>
</evidence>
<dbReference type="PRINTS" id="PR00775">
    <property type="entry name" value="HEATSHOCK90"/>
</dbReference>
<gene>
    <name evidence="8 10" type="primary">htpG</name>
    <name evidence="10" type="ORF">G3N56_05380</name>
</gene>
<evidence type="ECO:0000256" key="9">
    <source>
        <dbReference type="PIRSR" id="PIRSR002583-1"/>
    </source>
</evidence>
<comment type="subunit">
    <text evidence="8">Homodimer.</text>
</comment>
<dbReference type="HAMAP" id="MF_00505">
    <property type="entry name" value="HSP90"/>
    <property type="match status" value="1"/>
</dbReference>
<feature type="binding site" evidence="9">
    <location>
        <position position="41"/>
    </location>
    <ligand>
        <name>ATP</name>
        <dbReference type="ChEBI" id="CHEBI:30616"/>
    </ligand>
</feature>
<evidence type="ECO:0000256" key="1">
    <source>
        <dbReference type="ARBA" id="ARBA00004496"/>
    </source>
</evidence>
<dbReference type="Gene3D" id="3.40.50.11260">
    <property type="match status" value="1"/>
</dbReference>
<dbReference type="EMBL" id="JAAGRQ010000015">
    <property type="protein sequence ID" value="NDY56178.1"/>
    <property type="molecule type" value="Genomic_DNA"/>
</dbReference>
<dbReference type="InterPro" id="IPR036890">
    <property type="entry name" value="HATPase_C_sf"/>
</dbReference>
<dbReference type="GO" id="GO:0005737">
    <property type="term" value="C:cytoplasm"/>
    <property type="evidence" value="ECO:0007669"/>
    <property type="project" value="UniProtKB-SubCell"/>
</dbReference>
<dbReference type="InterPro" id="IPR019805">
    <property type="entry name" value="Heat_shock_protein_90_CS"/>
</dbReference>
<dbReference type="GO" id="GO:0016887">
    <property type="term" value="F:ATP hydrolysis activity"/>
    <property type="evidence" value="ECO:0007669"/>
    <property type="project" value="InterPro"/>
</dbReference>
<evidence type="ECO:0000256" key="7">
    <source>
        <dbReference type="ARBA" id="ARBA00023186"/>
    </source>
</evidence>
<dbReference type="GO" id="GO:0005524">
    <property type="term" value="F:ATP binding"/>
    <property type="evidence" value="ECO:0007669"/>
    <property type="project" value="UniProtKB-UniRule"/>
</dbReference>
<accession>A0A7K3NJ05</accession>
<feature type="binding site" evidence="9">
    <location>
        <begin position="103"/>
        <end position="104"/>
    </location>
    <ligand>
        <name>ATP</name>
        <dbReference type="ChEBI" id="CHEBI:30616"/>
    </ligand>
</feature>
<keyword evidence="4 8" id="KW-0547">Nucleotide-binding</keyword>
<dbReference type="SUPFAM" id="SSF110942">
    <property type="entry name" value="HSP90 C-terminal domain"/>
    <property type="match status" value="1"/>
</dbReference>
<dbReference type="SUPFAM" id="SSF55874">
    <property type="entry name" value="ATPase domain of HSP90 chaperone/DNA topoisomerase II/histidine kinase"/>
    <property type="match status" value="1"/>
</dbReference>
<feature type="binding site" evidence="9">
    <location>
        <position position="83"/>
    </location>
    <ligand>
        <name>ATP</name>
        <dbReference type="ChEBI" id="CHEBI:30616"/>
    </ligand>
</feature>
<keyword evidence="5 8" id="KW-0067">ATP-binding</keyword>
<comment type="caution">
    <text evidence="10">The sequence shown here is derived from an EMBL/GenBank/DDBJ whole genome shotgun (WGS) entry which is preliminary data.</text>
</comment>
<name>A0A7K3NJ05_9BACT</name>
<proteinExistence type="inferred from homology"/>
<evidence type="ECO:0000256" key="3">
    <source>
        <dbReference type="ARBA" id="ARBA00022490"/>
    </source>
</evidence>
<evidence type="ECO:0000256" key="4">
    <source>
        <dbReference type="ARBA" id="ARBA00022741"/>
    </source>
</evidence>
<dbReference type="InterPro" id="IPR001404">
    <property type="entry name" value="Hsp90_fam"/>
</dbReference>
<protein>
    <recommendedName>
        <fullName evidence="8">Chaperone protein HtpG</fullName>
    </recommendedName>
    <alternativeName>
        <fullName evidence="8">Heat shock protein HtpG</fullName>
    </alternativeName>
    <alternativeName>
        <fullName evidence="8">High temperature protein G</fullName>
    </alternativeName>
</protein>
<feature type="binding site" evidence="9">
    <location>
        <position position="37"/>
    </location>
    <ligand>
        <name>ATP</name>
        <dbReference type="ChEBI" id="CHEBI:30616"/>
    </ligand>
</feature>
<dbReference type="Proteomes" id="UP000469724">
    <property type="component" value="Unassembled WGS sequence"/>
</dbReference>
<dbReference type="PIRSF" id="PIRSF002583">
    <property type="entry name" value="Hsp90"/>
    <property type="match status" value="1"/>
</dbReference>
<keyword evidence="3 8" id="KW-0963">Cytoplasm</keyword>
<keyword evidence="11" id="KW-1185">Reference proteome</keyword>
<dbReference type="InterPro" id="IPR037196">
    <property type="entry name" value="HSP90_C"/>
</dbReference>
<evidence type="ECO:0000256" key="5">
    <source>
        <dbReference type="ARBA" id="ARBA00022840"/>
    </source>
</evidence>
<evidence type="ECO:0000256" key="8">
    <source>
        <dbReference type="HAMAP-Rule" id="MF_00505"/>
    </source>
</evidence>
<dbReference type="Gene3D" id="3.30.565.10">
    <property type="entry name" value="Histidine kinase-like ATPase, C-terminal domain"/>
    <property type="match status" value="1"/>
</dbReference>
<dbReference type="GO" id="GO:0051082">
    <property type="term" value="F:unfolded protein binding"/>
    <property type="evidence" value="ECO:0007669"/>
    <property type="project" value="UniProtKB-UniRule"/>
</dbReference>
<feature type="binding site" evidence="9">
    <location>
        <position position="96"/>
    </location>
    <ligand>
        <name>ATP</name>
        <dbReference type="ChEBI" id="CHEBI:30616"/>
    </ligand>
</feature>
<feature type="binding site" evidence="9">
    <location>
        <position position="177"/>
    </location>
    <ligand>
        <name>ATP</name>
        <dbReference type="ChEBI" id="CHEBI:30616"/>
    </ligand>
</feature>
<dbReference type="Pfam" id="PF00183">
    <property type="entry name" value="HSP90"/>
    <property type="match status" value="1"/>
</dbReference>
<dbReference type="NCBIfam" id="NF003555">
    <property type="entry name" value="PRK05218.1"/>
    <property type="match status" value="1"/>
</dbReference>
<dbReference type="Gene3D" id="1.20.120.790">
    <property type="entry name" value="Heat shock protein 90, C-terminal domain"/>
    <property type="match status" value="1"/>
</dbReference>
<dbReference type="InterPro" id="IPR020575">
    <property type="entry name" value="Hsp90_N"/>
</dbReference>
<organism evidence="10 11">
    <name type="scientific">Desulfolutivibrio sulfodismutans</name>
    <dbReference type="NCBI Taxonomy" id="63561"/>
    <lineage>
        <taxon>Bacteria</taxon>
        <taxon>Pseudomonadati</taxon>
        <taxon>Thermodesulfobacteriota</taxon>
        <taxon>Desulfovibrionia</taxon>
        <taxon>Desulfovibrionales</taxon>
        <taxon>Desulfovibrionaceae</taxon>
        <taxon>Desulfolutivibrio</taxon>
    </lineage>
</organism>
<dbReference type="Gene3D" id="3.30.230.80">
    <property type="match status" value="1"/>
</dbReference>
<dbReference type="AlphaFoldDB" id="A0A7K3NJ05"/>
<sequence>MPDKNPGSTHEFKAEIRQLLEIITHSIYTNREIFLRELVSNASDALDKLRFETGRGTAVANPELPLEIRITADKEAGILTIADTGLGMTHDELIENIGTIARSGSAEFLKKLADNKDAASGIIGRFGVGFYSVFMVAKNVVLTTKSLLSDAPAVRWESDGSGSYAITSGPEDAVRGTRIEIHLKDEAKEFADPERIKTIIRKHSNFISFPIYVGEEKVNTVPALWRESKFSVTPEQYKEFYEFLTFDTEEPLLTIHVSVDAPVQFNALLFIPKTPMDLFGMRPEARGLDLYVRRVLIQHETKDLLPEFLGFVRGVVDTEDLPLNISRETLQENRVLRKIASTITKQVLDRLGQMAKDDAEKYADFWREHGRVMKLGYGDYLHREAFADLVRFESSALPPEPGKPAPLASLADYVTRAKSGQKNIYFLSGPSRAALDLNPTLEIFRDKGLEVLYLLEPIDEFVMESVRAYKELTLTSADRAAPGDLAAFESVAAADAPAPLSADQQAALPGLTAAVKAVLGERVVDVRLSERLRKSPSCLVGPDGDPSAGMQKIMRMLAKDETPPKKILELNPDHPLLRNLLRIHQASPDDPFLATAANQLLDAALLLDGYLADPHQMVDRVTSILTDASGWYADLKK</sequence>
<dbReference type="FunFam" id="3.30.565.10:FF:000009">
    <property type="entry name" value="Molecular chaperone HtpG"/>
    <property type="match status" value="1"/>
</dbReference>
<keyword evidence="6 8" id="KW-0346">Stress response</keyword>
<reference evidence="10 11" key="1">
    <citation type="submission" date="2020-02" db="EMBL/GenBank/DDBJ databases">
        <title>Comparative genomics of sulfur disproportionating microorganisms.</title>
        <authorList>
            <person name="Ward L.M."/>
            <person name="Bertran E."/>
            <person name="Johnston D.T."/>
        </authorList>
    </citation>
    <scope>NUCLEOTIDE SEQUENCE [LARGE SCALE GENOMIC DNA]</scope>
    <source>
        <strain evidence="10 11">DSM 3696</strain>
    </source>
</reference>